<evidence type="ECO:0000259" key="1">
    <source>
        <dbReference type="PROSITE" id="PS50878"/>
    </source>
</evidence>
<reference evidence="2" key="1">
    <citation type="submission" date="2018-11" db="EMBL/GenBank/DDBJ databases">
        <authorList>
            <person name="Alioto T."/>
            <person name="Alioto T."/>
        </authorList>
    </citation>
    <scope>NUCLEOTIDE SEQUENCE</scope>
</reference>
<dbReference type="Pfam" id="PF00078">
    <property type="entry name" value="RVT_1"/>
    <property type="match status" value="1"/>
</dbReference>
<gene>
    <name evidence="2" type="ORF">MGAL_10B055320</name>
</gene>
<dbReference type="OrthoDB" id="6141209at2759"/>
<accession>A0A8B6E5I4</accession>
<dbReference type="InterPro" id="IPR000477">
    <property type="entry name" value="RT_dom"/>
</dbReference>
<name>A0A8B6E5I4_MYTGA</name>
<dbReference type="InterPro" id="IPR043502">
    <property type="entry name" value="DNA/RNA_pol_sf"/>
</dbReference>
<feature type="domain" description="Reverse transcriptase" evidence="1">
    <location>
        <begin position="216"/>
        <end position="487"/>
    </location>
</feature>
<dbReference type="PROSITE" id="PS50878">
    <property type="entry name" value="RT_POL"/>
    <property type="match status" value="1"/>
</dbReference>
<dbReference type="PANTHER" id="PTHR19446">
    <property type="entry name" value="REVERSE TRANSCRIPTASES"/>
    <property type="match status" value="1"/>
</dbReference>
<proteinExistence type="predicted"/>
<keyword evidence="3" id="KW-1185">Reference proteome</keyword>
<sequence>MQKSKGIIEQDIRNLEKLLHKAGEAAIPKYRRKIKIKSKGKAIWNEQIDKASKQSKNAYKVWRQHGAPQERSNELKIKMTAAKRILRKAQRQAYASQRESTAGKIMKASNADTKLFYKLINMQRKTPLTNTKILKLNEKTAEDGPSIMNIWQEHFQQLATPTIEENFDTEKLELEVNKAIEKLKAGKAPDEDGISAEHYKHGMEELTPFIVHLLNLILTYLDVPIFLKTGILTPILKKEKDKTLPSSYRGITVTKTFAKILQSILKDRVDSVFNNIQNSLQRGFTEGVSSLCAAFLTSEAIEESKKLKILLILITLDAEKAFDKLNHEILFNKLYHYGIKGKLWILLRNLYKGMSIKVKWEGQCTEDVMVLQGIQQGAKLSTTLYKCYNNVILDSILKSGLGACIGDIQVPAPTCADDIAVLANSTADAQGILDIVQHHTSRDLVKINPTKSEAVLYNAKGSNISTLQFEDNDINITNETKHLGIKRNEQNRANISERIRTGKGNNIQPSWSWVTCQKGILTHGRIQAMENICSTKKHIRT</sequence>
<dbReference type="Proteomes" id="UP000596742">
    <property type="component" value="Unassembled WGS sequence"/>
</dbReference>
<dbReference type="CDD" id="cd01650">
    <property type="entry name" value="RT_nLTR_like"/>
    <property type="match status" value="1"/>
</dbReference>
<comment type="caution">
    <text evidence="2">The sequence shown here is derived from an EMBL/GenBank/DDBJ whole genome shotgun (WGS) entry which is preliminary data.</text>
</comment>
<dbReference type="SUPFAM" id="SSF56672">
    <property type="entry name" value="DNA/RNA polymerases"/>
    <property type="match status" value="1"/>
</dbReference>
<evidence type="ECO:0000313" key="2">
    <source>
        <dbReference type="EMBL" id="VDI28804.1"/>
    </source>
</evidence>
<organism evidence="2 3">
    <name type="scientific">Mytilus galloprovincialis</name>
    <name type="common">Mediterranean mussel</name>
    <dbReference type="NCBI Taxonomy" id="29158"/>
    <lineage>
        <taxon>Eukaryota</taxon>
        <taxon>Metazoa</taxon>
        <taxon>Spiralia</taxon>
        <taxon>Lophotrochozoa</taxon>
        <taxon>Mollusca</taxon>
        <taxon>Bivalvia</taxon>
        <taxon>Autobranchia</taxon>
        <taxon>Pteriomorphia</taxon>
        <taxon>Mytilida</taxon>
        <taxon>Mytiloidea</taxon>
        <taxon>Mytilidae</taxon>
        <taxon>Mytilinae</taxon>
        <taxon>Mytilus</taxon>
    </lineage>
</organism>
<evidence type="ECO:0000313" key="3">
    <source>
        <dbReference type="Proteomes" id="UP000596742"/>
    </source>
</evidence>
<dbReference type="EMBL" id="UYJE01004527">
    <property type="protein sequence ID" value="VDI28804.1"/>
    <property type="molecule type" value="Genomic_DNA"/>
</dbReference>
<dbReference type="AlphaFoldDB" id="A0A8B6E5I4"/>
<protein>
    <recommendedName>
        <fullName evidence="1">Reverse transcriptase domain-containing protein</fullName>
    </recommendedName>
</protein>